<proteinExistence type="predicted"/>
<sequence length="138" mass="15590">MILRPERPHDHNPNLRAKEAENRSATRDQAPLEGEIVPILPLRKLACSNVSFSTNQTSLVSPTQRFSGASPQNKNRPRREVSRRLGLCFVSAPPSEYFGRWATLIQILHWTFRIITSLAIKPRKGALSAIERSDNYAT</sequence>
<feature type="compositionally biased region" description="Basic and acidic residues" evidence="1">
    <location>
        <begin position="1"/>
        <end position="26"/>
    </location>
</feature>
<protein>
    <submittedName>
        <fullName evidence="2">Uncharacterized protein</fullName>
    </submittedName>
</protein>
<feature type="compositionally biased region" description="Polar residues" evidence="1">
    <location>
        <begin position="55"/>
        <end position="74"/>
    </location>
</feature>
<accession>A0A9X3CSL9</accession>
<dbReference type="EMBL" id="JAKRRY010000045">
    <property type="protein sequence ID" value="MCW8348700.1"/>
    <property type="molecule type" value="Genomic_DNA"/>
</dbReference>
<evidence type="ECO:0000313" key="2">
    <source>
        <dbReference type="EMBL" id="MCW8348700.1"/>
    </source>
</evidence>
<reference evidence="2" key="1">
    <citation type="submission" date="2022-02" db="EMBL/GenBank/DDBJ databases">
        <title>Vibrio sp. nov, a new bacterium isolated from seawater.</title>
        <authorList>
            <person name="Yuan Y."/>
        </authorList>
    </citation>
    <scope>NUCLEOTIDE SEQUENCE</scope>
    <source>
        <strain evidence="2">ZSDZ65</strain>
    </source>
</reference>
<evidence type="ECO:0000256" key="1">
    <source>
        <dbReference type="SAM" id="MobiDB-lite"/>
    </source>
</evidence>
<dbReference type="RefSeq" id="WP_265677299.1">
    <property type="nucleotide sequence ID" value="NZ_JAKRRY010000045.1"/>
</dbReference>
<name>A0A9X3CSL9_9VIBR</name>
<dbReference type="Proteomes" id="UP001155587">
    <property type="component" value="Unassembled WGS sequence"/>
</dbReference>
<dbReference type="AlphaFoldDB" id="A0A9X3CSL9"/>
<comment type="caution">
    <text evidence="2">The sequence shown here is derived from an EMBL/GenBank/DDBJ whole genome shotgun (WGS) entry which is preliminary data.</text>
</comment>
<feature type="region of interest" description="Disordered" evidence="1">
    <location>
        <begin position="55"/>
        <end position="79"/>
    </location>
</feature>
<feature type="region of interest" description="Disordered" evidence="1">
    <location>
        <begin position="1"/>
        <end position="32"/>
    </location>
</feature>
<keyword evidence="3" id="KW-1185">Reference proteome</keyword>
<organism evidence="2 3">
    <name type="scientific">Vibrio qingdaonensis</name>
    <dbReference type="NCBI Taxonomy" id="2829491"/>
    <lineage>
        <taxon>Bacteria</taxon>
        <taxon>Pseudomonadati</taxon>
        <taxon>Pseudomonadota</taxon>
        <taxon>Gammaproteobacteria</taxon>
        <taxon>Vibrionales</taxon>
        <taxon>Vibrionaceae</taxon>
        <taxon>Vibrio</taxon>
    </lineage>
</organism>
<gene>
    <name evidence="2" type="ORF">MD535_22180</name>
</gene>
<evidence type="ECO:0000313" key="3">
    <source>
        <dbReference type="Proteomes" id="UP001155587"/>
    </source>
</evidence>